<gene>
    <name evidence="2" type="ORF">AK812_SmicGene6541</name>
</gene>
<dbReference type="OrthoDB" id="430987at2759"/>
<feature type="compositionally biased region" description="Low complexity" evidence="1">
    <location>
        <begin position="138"/>
        <end position="149"/>
    </location>
</feature>
<dbReference type="EMBL" id="LSRX01000090">
    <property type="protein sequence ID" value="OLQ09778.1"/>
    <property type="molecule type" value="Genomic_DNA"/>
</dbReference>
<evidence type="ECO:0000313" key="3">
    <source>
        <dbReference type="Proteomes" id="UP000186817"/>
    </source>
</evidence>
<accession>A0A1Q9EQX2</accession>
<organism evidence="2 3">
    <name type="scientific">Symbiodinium microadriaticum</name>
    <name type="common">Dinoflagellate</name>
    <name type="synonym">Zooxanthella microadriatica</name>
    <dbReference type="NCBI Taxonomy" id="2951"/>
    <lineage>
        <taxon>Eukaryota</taxon>
        <taxon>Sar</taxon>
        <taxon>Alveolata</taxon>
        <taxon>Dinophyceae</taxon>
        <taxon>Suessiales</taxon>
        <taxon>Symbiodiniaceae</taxon>
        <taxon>Symbiodinium</taxon>
    </lineage>
</organism>
<proteinExistence type="predicted"/>
<evidence type="ECO:0000313" key="2">
    <source>
        <dbReference type="EMBL" id="OLQ09778.1"/>
    </source>
</evidence>
<feature type="region of interest" description="Disordered" evidence="1">
    <location>
        <begin position="1"/>
        <end position="151"/>
    </location>
</feature>
<keyword evidence="3" id="KW-1185">Reference proteome</keyword>
<sequence length="787" mass="83423">MGRYRWRLPASAPEASQNTRPSSEVKFRFPDDIDACFRGGAPPQAQKRPPLFPDDVDALFRDALPAPIQAAVEPREPAEPAEAAAQLAEAEPASEAPSTPAPATPTRSRPALWLEGGTPSPRQSRGRRVKPRRDAKEASSGSLGRAGSSEICGKEGIQKARQSTGGTTVALAVLATSPTGDSASDEVPELAETAKIAHFVAQFAVDLKHLLTASNQVSAPPQASLPVASALAGITEQGGGSAENPAVASQSCGKLFSDMAAADAQMVGKVLLDEDVFGNDAATESVRTMLVSALPHAEGGHPYQQEVLKQCQRILSDSKTLADKESDRLGEEAAAAAGRISEAEQTLVNASIATQQAKEAVTSATAVLEEQEKAVEAAKVDEVSSRRSEAKKIQTRDESAAAKAAVDAALALLQADTVAESQTELLRLLVQDLSFSVILPREFDKLTMDTATEALSEFQASLAEELSEAEAALRDAHAEALGCEAIREVQEEKKETSARNLQAAVDCVEARQADEKAASTALAAHEAERSNFLVHQVLAQDRARKVSTAMAAVERLSNPAPVAHSTAQDVEMEQLSGEAKIAAESTEDIDMPQVSKDLKTAAGAPKVEVSWHQGMWSIHVVFVMASAVAQQVGVSPANLSSKAETGSVQTDAVVAAAMSAGERAEMLRRTIEDLAPARRGATERILAAERALRCLERDLRARCQELLGVEELSVPDGIEQEVLARLPLDEKSQQQSLIGLRQAQLSSNQALAEFVQLPQKLKVVFDLTKRLSSEVEAQSGYALQKAG</sequence>
<evidence type="ECO:0000256" key="1">
    <source>
        <dbReference type="SAM" id="MobiDB-lite"/>
    </source>
</evidence>
<feature type="compositionally biased region" description="Low complexity" evidence="1">
    <location>
        <begin position="80"/>
        <end position="98"/>
    </location>
</feature>
<protein>
    <submittedName>
        <fullName evidence="2">Uncharacterized protein</fullName>
    </submittedName>
</protein>
<reference evidence="2 3" key="1">
    <citation type="submission" date="2016-02" db="EMBL/GenBank/DDBJ databases">
        <title>Genome analysis of coral dinoflagellate symbionts highlights evolutionary adaptations to a symbiotic lifestyle.</title>
        <authorList>
            <person name="Aranda M."/>
            <person name="Li Y."/>
            <person name="Liew Y.J."/>
            <person name="Baumgarten S."/>
            <person name="Simakov O."/>
            <person name="Wilson M."/>
            <person name="Piel J."/>
            <person name="Ashoor H."/>
            <person name="Bougouffa S."/>
            <person name="Bajic V.B."/>
            <person name="Ryu T."/>
            <person name="Ravasi T."/>
            <person name="Bayer T."/>
            <person name="Micklem G."/>
            <person name="Kim H."/>
            <person name="Bhak J."/>
            <person name="Lajeunesse T.C."/>
            <person name="Voolstra C.R."/>
        </authorList>
    </citation>
    <scope>NUCLEOTIDE SEQUENCE [LARGE SCALE GENOMIC DNA]</scope>
    <source>
        <strain evidence="2 3">CCMP2467</strain>
    </source>
</reference>
<name>A0A1Q9EQX2_SYMMI</name>
<comment type="caution">
    <text evidence="2">The sequence shown here is derived from an EMBL/GenBank/DDBJ whole genome shotgun (WGS) entry which is preliminary data.</text>
</comment>
<dbReference type="AlphaFoldDB" id="A0A1Q9EQX2"/>
<dbReference type="Proteomes" id="UP000186817">
    <property type="component" value="Unassembled WGS sequence"/>
</dbReference>